<protein>
    <recommendedName>
        <fullName evidence="2">PKD domain-containing protein</fullName>
    </recommendedName>
</protein>
<feature type="compositionally biased region" description="Gly residues" evidence="1">
    <location>
        <begin position="211"/>
        <end position="225"/>
    </location>
</feature>
<dbReference type="KEGG" id="tmr:Tmar_1274"/>
<dbReference type="HOGENOM" id="CLU_566111_0_0_9"/>
<accession>E6SLT8</accession>
<gene>
    <name evidence="3" type="ordered locus">Tmar_1274</name>
</gene>
<dbReference type="InterPro" id="IPR035986">
    <property type="entry name" value="PKD_dom_sf"/>
</dbReference>
<feature type="compositionally biased region" description="Gly residues" evidence="1">
    <location>
        <begin position="255"/>
        <end position="264"/>
    </location>
</feature>
<reference evidence="3 4" key="1">
    <citation type="journal article" date="2010" name="Stand. Genomic Sci.">
        <title>Complete genome sequence of Thermaerobacter marianensis type strain (7p75a).</title>
        <authorList>
            <person name="Han C."/>
            <person name="Gu W."/>
            <person name="Zhang X."/>
            <person name="Lapidus A."/>
            <person name="Nolan M."/>
            <person name="Copeland A."/>
            <person name="Lucas S."/>
            <person name="Del Rio T.G."/>
            <person name="Tice H."/>
            <person name="Cheng J.F."/>
            <person name="Tapia R."/>
            <person name="Goodwin L."/>
            <person name="Pitluck S."/>
            <person name="Pagani I."/>
            <person name="Ivanova N."/>
            <person name="Mavromatis K."/>
            <person name="Mikhailova N."/>
            <person name="Pati A."/>
            <person name="Chen A."/>
            <person name="Palaniappan K."/>
            <person name="Land M."/>
            <person name="Hauser L."/>
            <person name="Chang Y.J."/>
            <person name="Jeffries C.D."/>
            <person name="Schneider S."/>
            <person name="Rohde M."/>
            <person name="Goker M."/>
            <person name="Pukall R."/>
            <person name="Woyke T."/>
            <person name="Bristow J."/>
            <person name="Eisen J.A."/>
            <person name="Markowitz V."/>
            <person name="Hugenholtz P."/>
            <person name="Kyrpides N.C."/>
            <person name="Klenk H.P."/>
            <person name="Detter J.C."/>
        </authorList>
    </citation>
    <scope>NUCLEOTIDE SEQUENCE [LARGE SCALE GENOMIC DNA]</scope>
    <source>
        <strain evidence="4">ATCC 700841 / DSM 12885 / JCM 10246 / 7p75a</strain>
    </source>
</reference>
<feature type="domain" description="PKD" evidence="2">
    <location>
        <begin position="313"/>
        <end position="358"/>
    </location>
</feature>
<feature type="compositionally biased region" description="Gly residues" evidence="1">
    <location>
        <begin position="140"/>
        <end position="149"/>
    </location>
</feature>
<proteinExistence type="predicted"/>
<dbReference type="InterPro" id="IPR013783">
    <property type="entry name" value="Ig-like_fold"/>
</dbReference>
<dbReference type="AlphaFoldDB" id="E6SLT8"/>
<feature type="region of interest" description="Disordered" evidence="1">
    <location>
        <begin position="187"/>
        <end position="283"/>
    </location>
</feature>
<sequence length="508" mass="53118">MGRPFRPGAGRAAPRRAAFPTVTAATFPVALVRLALLTAVALGAIARSPSAAAAPVTVAGVTPADVAAPSAAGPGYWRLEIGTAGGEPLAEAWAYGRDAAGVWHRLAGHREGAVWVFPVPADPPLEEVRFGGRPALPGRGTAGGDGGDAGPTLPNAAGDGVETAPASGVEDATGSALAWRVIWQDPAGGGAGGGEPVGRVLPPAPHWVPGIGSGGGPGGRGGVSDGGIADLLVPPQAVERPRWSPPATSEEGRGRSGAGRGQGGEAPRSAPRPPALPPGAQGVVQLPAGIPAFEVTRPTFRTTDWKPLERGHVLWRWNFGDGTTWLDPVPDHAIVRQPHRFGRPGSYTVEAVSYDVTGRALIRYRWQVTIPPAEAVARTLGAAIPGVLDDAALAAAQELARWRLFAAAAPQAPRVSLELEGPRHWVVGRPALFRLRAHIQNPPFTERVEVDYDPGPVFSVRWRRPGTFAVDGAVRVRVYYRIHGRALALSHVYRVTRSVEIHALHLEE</sequence>
<dbReference type="CDD" id="cd00146">
    <property type="entry name" value="PKD"/>
    <property type="match status" value="1"/>
</dbReference>
<feature type="compositionally biased region" description="Gly residues" evidence="1">
    <location>
        <begin position="187"/>
        <end position="196"/>
    </location>
</feature>
<evidence type="ECO:0000313" key="3">
    <source>
        <dbReference type="EMBL" id="ADU51387.1"/>
    </source>
</evidence>
<dbReference type="Gene3D" id="2.60.40.10">
    <property type="entry name" value="Immunoglobulins"/>
    <property type="match status" value="1"/>
</dbReference>
<evidence type="ECO:0000313" key="4">
    <source>
        <dbReference type="Proteomes" id="UP000008915"/>
    </source>
</evidence>
<dbReference type="EMBL" id="CP002344">
    <property type="protein sequence ID" value="ADU51387.1"/>
    <property type="molecule type" value="Genomic_DNA"/>
</dbReference>
<evidence type="ECO:0000256" key="1">
    <source>
        <dbReference type="SAM" id="MobiDB-lite"/>
    </source>
</evidence>
<reference evidence="4" key="2">
    <citation type="journal article" date="2010" name="Stand. Genomic Sci.">
        <title>Complete genome sequence of Thermaerobacter marianensis type strain (7p75aT).</title>
        <authorList>
            <person name="Han C."/>
            <person name="Gu W."/>
            <person name="Zhang X."/>
            <person name="Lapidus A."/>
            <person name="Nolan M."/>
            <person name="Copeland A."/>
            <person name="Lucas S."/>
            <person name="Glavina Del Rio T."/>
            <person name="Tice H."/>
            <person name="Cheng J."/>
            <person name="Tapia R."/>
            <person name="Goodwin L."/>
            <person name="Pitluck S."/>
            <person name="Pagani I."/>
            <person name="Ivanova N."/>
            <person name="Mavromatis K."/>
            <person name="Mikhailova N."/>
            <person name="Pati A."/>
            <person name="Chen A."/>
            <person name="Palaniappan K."/>
            <person name="Land M."/>
            <person name="Hauser L."/>
            <person name="Chang Y."/>
            <person name="Jeffries C."/>
            <person name="Schneider S."/>
            <person name="Rohde M."/>
            <person name="Goker M."/>
            <person name="Pukall R."/>
            <person name="Woyke T."/>
            <person name="Bristow J."/>
            <person name="Eisen J."/>
            <person name="Markowitz V."/>
            <person name="Hugenholtz P."/>
            <person name="Kyrpides N."/>
            <person name="Klenk H."/>
            <person name="Detter J."/>
        </authorList>
    </citation>
    <scope>NUCLEOTIDE SEQUENCE [LARGE SCALE GENOMIC DNA]</scope>
    <source>
        <strain evidence="4">ATCC 700841 / DSM 12885 / JCM 10246 / 7p75a</strain>
    </source>
</reference>
<dbReference type="SUPFAM" id="SSF49299">
    <property type="entry name" value="PKD domain"/>
    <property type="match status" value="1"/>
</dbReference>
<keyword evidence="4" id="KW-1185">Reference proteome</keyword>
<dbReference type="PROSITE" id="PS50093">
    <property type="entry name" value="PKD"/>
    <property type="match status" value="1"/>
</dbReference>
<dbReference type="Proteomes" id="UP000008915">
    <property type="component" value="Chromosome"/>
</dbReference>
<dbReference type="RefSeq" id="WP_013495692.1">
    <property type="nucleotide sequence ID" value="NC_014831.1"/>
</dbReference>
<dbReference type="STRING" id="644966.Tmar_1274"/>
<organism evidence="3 4">
    <name type="scientific">Thermaerobacter marianensis (strain ATCC 700841 / DSM 12885 / JCM 10246 / 7p75a)</name>
    <dbReference type="NCBI Taxonomy" id="644966"/>
    <lineage>
        <taxon>Bacteria</taxon>
        <taxon>Bacillati</taxon>
        <taxon>Bacillota</taxon>
        <taxon>Clostridia</taxon>
        <taxon>Eubacteriales</taxon>
        <taxon>Clostridiales Family XVII. Incertae Sedis</taxon>
        <taxon>Thermaerobacter</taxon>
    </lineage>
</organism>
<name>E6SLT8_THEM7</name>
<dbReference type="InterPro" id="IPR000601">
    <property type="entry name" value="PKD_dom"/>
</dbReference>
<feature type="region of interest" description="Disordered" evidence="1">
    <location>
        <begin position="133"/>
        <end position="157"/>
    </location>
</feature>
<evidence type="ECO:0000259" key="2">
    <source>
        <dbReference type="PROSITE" id="PS50093"/>
    </source>
</evidence>